<evidence type="ECO:0000259" key="6">
    <source>
        <dbReference type="Pfam" id="PF10559"/>
    </source>
</evidence>
<dbReference type="OrthoDB" id="420669at2759"/>
<proteinExistence type="predicted"/>
<dbReference type="InterPro" id="IPR058353">
    <property type="entry name" value="DUF8040"/>
</dbReference>
<dbReference type="InterPro" id="IPR011320">
    <property type="entry name" value="RNase_H1_N"/>
</dbReference>
<evidence type="ECO:0000259" key="8">
    <source>
        <dbReference type="Pfam" id="PF26138"/>
    </source>
</evidence>
<dbReference type="Pfam" id="PF26138">
    <property type="entry name" value="DUF8040"/>
    <property type="match status" value="1"/>
</dbReference>
<comment type="subcellular location">
    <subcellularLocation>
        <location evidence="2">Plastid</location>
        <location evidence="2">Chloroplast thylakoid membrane</location>
        <topology evidence="2">Multi-pass membrane protein</topology>
    </subcellularLocation>
</comment>
<keyword evidence="4" id="KW-1133">Transmembrane helix</keyword>
<protein>
    <recommendedName>
        <fullName evidence="11">DDE Tnp4 domain-containing protein</fullName>
    </recommendedName>
</protein>
<evidence type="ECO:0000256" key="2">
    <source>
        <dbReference type="ARBA" id="ARBA00004454"/>
    </source>
</evidence>
<evidence type="ECO:0000256" key="4">
    <source>
        <dbReference type="SAM" id="Phobius"/>
    </source>
</evidence>
<dbReference type="SUPFAM" id="SSF55658">
    <property type="entry name" value="L9 N-domain-like"/>
    <property type="match status" value="1"/>
</dbReference>
<feature type="transmembrane region" description="Helical" evidence="4">
    <location>
        <begin position="429"/>
        <end position="448"/>
    </location>
</feature>
<feature type="domain" description="DDE Tnp4" evidence="7">
    <location>
        <begin position="122"/>
        <end position="200"/>
    </location>
</feature>
<comment type="caution">
    <text evidence="9">The sequence shown here is derived from an EMBL/GenBank/DDBJ whole genome shotgun (WGS) entry which is preliminary data.</text>
</comment>
<keyword evidence="10" id="KW-1185">Reference proteome</keyword>
<evidence type="ECO:0008006" key="11">
    <source>
        <dbReference type="Google" id="ProtNLM"/>
    </source>
</evidence>
<evidence type="ECO:0000256" key="1">
    <source>
        <dbReference type="ARBA" id="ARBA00001968"/>
    </source>
</evidence>
<gene>
    <name evidence="9" type="ORF">GIB67_019123</name>
</gene>
<dbReference type="InterPro" id="IPR019561">
    <property type="entry name" value="Translocon_Sec61/SecY_plug_dom"/>
</dbReference>
<feature type="domain" description="DUF8040" evidence="8">
    <location>
        <begin position="1"/>
        <end position="71"/>
    </location>
</feature>
<feature type="transmembrane region" description="Helical" evidence="4">
    <location>
        <begin position="317"/>
        <end position="339"/>
    </location>
</feature>
<evidence type="ECO:0000313" key="9">
    <source>
        <dbReference type="EMBL" id="KAF6160354.1"/>
    </source>
</evidence>
<organism evidence="9 10">
    <name type="scientific">Kingdonia uniflora</name>
    <dbReference type="NCBI Taxonomy" id="39325"/>
    <lineage>
        <taxon>Eukaryota</taxon>
        <taxon>Viridiplantae</taxon>
        <taxon>Streptophyta</taxon>
        <taxon>Embryophyta</taxon>
        <taxon>Tracheophyta</taxon>
        <taxon>Spermatophyta</taxon>
        <taxon>Magnoliopsida</taxon>
        <taxon>Ranunculales</taxon>
        <taxon>Circaeasteraceae</taxon>
        <taxon>Kingdonia</taxon>
    </lineage>
</organism>
<sequence>MLRMNKACFISFCDRLRGKGLRASKHLDVEEQVVIFLLIVGHDTRFKHAQASTMRSLETISKYFHVVLKYVLWLGKDLIKHATPNLSLSTRNNHHAWASTYFKDCIRAVDDTFIPAIVTLKDQPKYRTRKGDIKQNVLIVCSFGMKITEIFARWEGSAHDSRILRAAVNDDMYPFTVPRDHYYLGDGGFPQAPGFLVPYRGVMARYYVVFVGVMARYYVVFVGRVPGVYETWEETHPQVSGFRGVIHMRINSRTEADLLFAAFVEKKSQLPLYGIHSTTGIDPFYWMRVILASSRGTVMELADAYVLCGMYGSINQLGVGNTILIIVQLVFSSIIMMCLDELLQKGGRRMEFESAVIALVHLLISRTDKVCALPEAFFRHNLPNMTNLLAIVLMFLVVIYFQENFGRYFLVRVLGSWKTSATADDPIHALLNLVFILSTCAILSIKWIDISGSSAQDVAQQLKEQRMVIPGYRDENLPKSFGLFLTVESLNVSVAAGVLFHHLVRNNSSSSDLGDNQTNVLE</sequence>
<dbReference type="AlphaFoldDB" id="A0A7J7MZX5"/>
<dbReference type="InterPro" id="IPR009027">
    <property type="entry name" value="Ribosomal_bL9/RNase_H1_N"/>
</dbReference>
<evidence type="ECO:0000259" key="5">
    <source>
        <dbReference type="Pfam" id="PF01693"/>
    </source>
</evidence>
<evidence type="ECO:0000256" key="3">
    <source>
        <dbReference type="ARBA" id="ARBA00022723"/>
    </source>
</evidence>
<dbReference type="GO" id="GO:0046872">
    <property type="term" value="F:metal ion binding"/>
    <property type="evidence" value="ECO:0007669"/>
    <property type="project" value="UniProtKB-KW"/>
</dbReference>
<dbReference type="Proteomes" id="UP000541444">
    <property type="component" value="Unassembled WGS sequence"/>
</dbReference>
<dbReference type="Pfam" id="PF10559">
    <property type="entry name" value="Plug_translocon"/>
    <property type="match status" value="1"/>
</dbReference>
<keyword evidence="3" id="KW-0479">Metal-binding</keyword>
<dbReference type="InterPro" id="IPR037056">
    <property type="entry name" value="RNase_H1_N_sf"/>
</dbReference>
<evidence type="ECO:0000313" key="10">
    <source>
        <dbReference type="Proteomes" id="UP000541444"/>
    </source>
</evidence>
<dbReference type="GO" id="GO:0015031">
    <property type="term" value="P:protein transport"/>
    <property type="evidence" value="ECO:0007669"/>
    <property type="project" value="InterPro"/>
</dbReference>
<accession>A0A7J7MZX5</accession>
<dbReference type="InterPro" id="IPR002208">
    <property type="entry name" value="SecY/SEC61-alpha"/>
</dbReference>
<dbReference type="PANTHER" id="PTHR10906">
    <property type="entry name" value="SECY/SEC61-ALPHA FAMILY MEMBER"/>
    <property type="match status" value="1"/>
</dbReference>
<dbReference type="InterPro" id="IPR023201">
    <property type="entry name" value="SecY_dom_sf"/>
</dbReference>
<evidence type="ECO:0000259" key="7">
    <source>
        <dbReference type="Pfam" id="PF13359"/>
    </source>
</evidence>
<keyword evidence="4" id="KW-0472">Membrane</keyword>
<dbReference type="Pfam" id="PF01693">
    <property type="entry name" value="Cauli_VI"/>
    <property type="match status" value="1"/>
</dbReference>
<name>A0A7J7MZX5_9MAGN</name>
<dbReference type="Pfam" id="PF13359">
    <property type="entry name" value="DDE_Tnp_4"/>
    <property type="match status" value="1"/>
</dbReference>
<dbReference type="Gene3D" id="1.10.3370.10">
    <property type="entry name" value="SecY subunit domain"/>
    <property type="match status" value="2"/>
</dbReference>
<feature type="transmembrane region" description="Helical" evidence="4">
    <location>
        <begin position="388"/>
        <end position="409"/>
    </location>
</feature>
<dbReference type="EMBL" id="JACGCM010001165">
    <property type="protein sequence ID" value="KAF6160354.1"/>
    <property type="molecule type" value="Genomic_DNA"/>
</dbReference>
<dbReference type="InterPro" id="IPR027806">
    <property type="entry name" value="HARBI1_dom"/>
</dbReference>
<keyword evidence="4" id="KW-0812">Transmembrane</keyword>
<dbReference type="Gene3D" id="3.40.970.10">
    <property type="entry name" value="Ribonuclease H1, N-terminal domain"/>
    <property type="match status" value="1"/>
</dbReference>
<feature type="domain" description="Translocon Sec61/SecY plug" evidence="6">
    <location>
        <begin position="268"/>
        <end position="296"/>
    </location>
</feature>
<dbReference type="GO" id="GO:0009535">
    <property type="term" value="C:chloroplast thylakoid membrane"/>
    <property type="evidence" value="ECO:0007669"/>
    <property type="project" value="UniProtKB-SubCell"/>
</dbReference>
<comment type="cofactor">
    <cofactor evidence="1">
        <name>a divalent metal cation</name>
        <dbReference type="ChEBI" id="CHEBI:60240"/>
    </cofactor>
</comment>
<feature type="domain" description="Ribonuclease H1 N-terminal" evidence="5">
    <location>
        <begin position="216"/>
        <end position="256"/>
    </location>
</feature>
<reference evidence="9 10" key="1">
    <citation type="journal article" date="2020" name="IScience">
        <title>Genome Sequencing of the Endangered Kingdonia uniflora (Circaeasteraceae, Ranunculales) Reveals Potential Mechanisms of Evolutionary Specialization.</title>
        <authorList>
            <person name="Sun Y."/>
            <person name="Deng T."/>
            <person name="Zhang A."/>
            <person name="Moore M.J."/>
            <person name="Landis J.B."/>
            <person name="Lin N."/>
            <person name="Zhang H."/>
            <person name="Zhang X."/>
            <person name="Huang J."/>
            <person name="Zhang X."/>
            <person name="Sun H."/>
            <person name="Wang H."/>
        </authorList>
    </citation>
    <scope>NUCLEOTIDE SEQUENCE [LARGE SCALE GENOMIC DNA]</scope>
    <source>
        <strain evidence="9">TB1705</strain>
        <tissue evidence="9">Leaf</tissue>
    </source>
</reference>
<dbReference type="SUPFAM" id="SSF103491">
    <property type="entry name" value="Preprotein translocase SecY subunit"/>
    <property type="match status" value="1"/>
</dbReference>